<sequence length="276" mass="30675">MPDVDKKARRKLIIACVLSLSFMIAEVFGGVFAHSLAIVSDAAHLLTDLASFMISLLAVYLASRRATKKLSFGWYRAEILGALMSILFLWVVTGVLCYMAVERVIKQDFEVNATIIMGVTLHHGGHGHSHGGQSNHTDEEKVRLTRESDNIQDDARGRSTSYGVETSGPNLHVCVFSDCSGHHLDHYEGYPSCAYGSLKDIKEVCDIHDLRIWSLSMDKVALSVHIAVDRKTDPFAILQQASYMIRSQFGISETTIQVEEYVPNMLDCTHCKDLPD</sequence>
<dbReference type="NCBIfam" id="TIGR01297">
    <property type="entry name" value="CDF"/>
    <property type="match status" value="1"/>
</dbReference>
<dbReference type="InterPro" id="IPR027469">
    <property type="entry name" value="Cation_efflux_TMD_sf"/>
</dbReference>
<comment type="similarity">
    <text evidence="2">Belongs to the cation diffusion facilitator (CDF) transporter (TC 2.A.4) family. SLC30A subfamily.</text>
</comment>
<dbReference type="Gene3D" id="1.20.1510.10">
    <property type="entry name" value="Cation efflux protein transmembrane domain"/>
    <property type="match status" value="1"/>
</dbReference>
<protein>
    <submittedName>
        <fullName evidence="12">ZNT2-like protein</fullName>
    </submittedName>
</protein>
<accession>A0ABY7FDV2</accession>
<dbReference type="InterPro" id="IPR027470">
    <property type="entry name" value="Cation_efflux_CTD"/>
</dbReference>
<keyword evidence="7" id="KW-0406">Ion transport</keyword>
<evidence type="ECO:0000256" key="2">
    <source>
        <dbReference type="ARBA" id="ARBA00008873"/>
    </source>
</evidence>
<evidence type="ECO:0000256" key="3">
    <source>
        <dbReference type="ARBA" id="ARBA00022448"/>
    </source>
</evidence>
<organism evidence="12 13">
    <name type="scientific">Mya arenaria</name>
    <name type="common">Soft-shell clam</name>
    <dbReference type="NCBI Taxonomy" id="6604"/>
    <lineage>
        <taxon>Eukaryota</taxon>
        <taxon>Metazoa</taxon>
        <taxon>Spiralia</taxon>
        <taxon>Lophotrochozoa</taxon>
        <taxon>Mollusca</taxon>
        <taxon>Bivalvia</taxon>
        <taxon>Autobranchia</taxon>
        <taxon>Heteroconchia</taxon>
        <taxon>Euheterodonta</taxon>
        <taxon>Imparidentia</taxon>
        <taxon>Neoheterodontei</taxon>
        <taxon>Myida</taxon>
        <taxon>Myoidea</taxon>
        <taxon>Myidae</taxon>
        <taxon>Mya</taxon>
    </lineage>
</organism>
<evidence type="ECO:0000256" key="9">
    <source>
        <dbReference type="SAM" id="Phobius"/>
    </source>
</evidence>
<dbReference type="PANTHER" id="PTHR11562">
    <property type="entry name" value="CATION EFFLUX PROTEIN/ ZINC TRANSPORTER"/>
    <property type="match status" value="1"/>
</dbReference>
<dbReference type="InterPro" id="IPR002524">
    <property type="entry name" value="Cation_efflux"/>
</dbReference>
<evidence type="ECO:0000256" key="8">
    <source>
        <dbReference type="ARBA" id="ARBA00023136"/>
    </source>
</evidence>
<dbReference type="EMBL" id="CP111021">
    <property type="protein sequence ID" value="WAR17441.1"/>
    <property type="molecule type" value="Genomic_DNA"/>
</dbReference>
<evidence type="ECO:0000256" key="6">
    <source>
        <dbReference type="ARBA" id="ARBA00022989"/>
    </source>
</evidence>
<dbReference type="Pfam" id="PF16916">
    <property type="entry name" value="ZT_dimer"/>
    <property type="match status" value="1"/>
</dbReference>
<proteinExistence type="inferred from homology"/>
<evidence type="ECO:0000259" key="11">
    <source>
        <dbReference type="Pfam" id="PF16916"/>
    </source>
</evidence>
<evidence type="ECO:0000256" key="7">
    <source>
        <dbReference type="ARBA" id="ARBA00023065"/>
    </source>
</evidence>
<dbReference type="Pfam" id="PF01545">
    <property type="entry name" value="Cation_efflux"/>
    <property type="match status" value="1"/>
</dbReference>
<feature type="transmembrane region" description="Helical" evidence="9">
    <location>
        <begin position="12"/>
        <end position="36"/>
    </location>
</feature>
<evidence type="ECO:0000259" key="10">
    <source>
        <dbReference type="Pfam" id="PF01545"/>
    </source>
</evidence>
<dbReference type="Proteomes" id="UP001164746">
    <property type="component" value="Chromosome 10"/>
</dbReference>
<dbReference type="PANTHER" id="PTHR11562:SF17">
    <property type="entry name" value="RE54080P-RELATED"/>
    <property type="match status" value="1"/>
</dbReference>
<evidence type="ECO:0000256" key="4">
    <source>
        <dbReference type="ARBA" id="ARBA00022692"/>
    </source>
</evidence>
<keyword evidence="3" id="KW-0813">Transport</keyword>
<keyword evidence="5" id="KW-0862">Zinc</keyword>
<dbReference type="InterPro" id="IPR058533">
    <property type="entry name" value="Cation_efflux_TM"/>
</dbReference>
<evidence type="ECO:0000256" key="5">
    <source>
        <dbReference type="ARBA" id="ARBA00022906"/>
    </source>
</evidence>
<feature type="transmembrane region" description="Helical" evidence="9">
    <location>
        <begin position="74"/>
        <end position="101"/>
    </location>
</feature>
<keyword evidence="13" id="KW-1185">Reference proteome</keyword>
<dbReference type="InterPro" id="IPR050681">
    <property type="entry name" value="CDF/SLC30A"/>
</dbReference>
<feature type="transmembrane region" description="Helical" evidence="9">
    <location>
        <begin position="42"/>
        <end position="62"/>
    </location>
</feature>
<gene>
    <name evidence="12" type="ORF">MAR_032035</name>
</gene>
<keyword evidence="5" id="KW-0864">Zinc transport</keyword>
<comment type="subcellular location">
    <subcellularLocation>
        <location evidence="1">Membrane</location>
        <topology evidence="1">Multi-pass membrane protein</topology>
    </subcellularLocation>
</comment>
<evidence type="ECO:0000313" key="13">
    <source>
        <dbReference type="Proteomes" id="UP001164746"/>
    </source>
</evidence>
<evidence type="ECO:0000256" key="1">
    <source>
        <dbReference type="ARBA" id="ARBA00004141"/>
    </source>
</evidence>
<dbReference type="SUPFAM" id="SSF160240">
    <property type="entry name" value="Cation efflux protein cytoplasmic domain-like"/>
    <property type="match status" value="1"/>
</dbReference>
<keyword evidence="8 9" id="KW-0472">Membrane</keyword>
<keyword evidence="6 9" id="KW-1133">Transmembrane helix</keyword>
<dbReference type="InterPro" id="IPR036837">
    <property type="entry name" value="Cation_efflux_CTD_sf"/>
</dbReference>
<feature type="domain" description="Cation efflux protein transmembrane" evidence="10">
    <location>
        <begin position="12"/>
        <end position="120"/>
    </location>
</feature>
<dbReference type="SUPFAM" id="SSF161111">
    <property type="entry name" value="Cation efflux protein transmembrane domain-like"/>
    <property type="match status" value="1"/>
</dbReference>
<reference evidence="12" key="1">
    <citation type="submission" date="2022-11" db="EMBL/GenBank/DDBJ databases">
        <title>Centuries of genome instability and evolution in soft-shell clam transmissible cancer (bioRxiv).</title>
        <authorList>
            <person name="Hart S.F.M."/>
            <person name="Yonemitsu M.A."/>
            <person name="Giersch R.M."/>
            <person name="Beal B.F."/>
            <person name="Arriagada G."/>
            <person name="Davis B.W."/>
            <person name="Ostrander E.A."/>
            <person name="Goff S.P."/>
            <person name="Metzger M.J."/>
        </authorList>
    </citation>
    <scope>NUCLEOTIDE SEQUENCE</scope>
    <source>
        <strain evidence="12">MELC-2E11</strain>
        <tissue evidence="12">Siphon/mantle</tissue>
    </source>
</reference>
<feature type="domain" description="Cation efflux protein cytoplasmic" evidence="11">
    <location>
        <begin position="198"/>
        <end position="261"/>
    </location>
</feature>
<keyword evidence="4 9" id="KW-0812">Transmembrane</keyword>
<evidence type="ECO:0000313" key="12">
    <source>
        <dbReference type="EMBL" id="WAR17441.1"/>
    </source>
</evidence>
<name>A0ABY7FDV2_MYAAR</name>